<dbReference type="VEuPathDB" id="GiardiaDB:QR46_2536"/>
<name>V6TW45_GIAIN</name>
<feature type="transmembrane region" description="Helical" evidence="7">
    <location>
        <begin position="346"/>
        <end position="368"/>
    </location>
</feature>
<feature type="transmembrane region" description="Helical" evidence="7">
    <location>
        <begin position="107"/>
        <end position="130"/>
    </location>
</feature>
<evidence type="ECO:0000256" key="2">
    <source>
        <dbReference type="ARBA" id="ARBA00009177"/>
    </source>
</evidence>
<comment type="caution">
    <text evidence="8">The sequence shown here is derived from an EMBL/GenBank/DDBJ whole genome shotgun (WGS) entry which is preliminary data.</text>
</comment>
<evidence type="ECO:0000256" key="7">
    <source>
        <dbReference type="SAM" id="Phobius"/>
    </source>
</evidence>
<dbReference type="VEuPathDB" id="GiardiaDB:GL50803_0014369"/>
<evidence type="ECO:0000313" key="9">
    <source>
        <dbReference type="Proteomes" id="UP000018040"/>
    </source>
</evidence>
<dbReference type="PANTHER" id="PTHR31752:SF18">
    <property type="entry name" value="AUXIN EFFLUX CARRIER COMPONENT 1"/>
    <property type="match status" value="1"/>
</dbReference>
<evidence type="ECO:0000256" key="5">
    <source>
        <dbReference type="ARBA" id="ARBA00022989"/>
    </source>
</evidence>
<dbReference type="VEuPathDB" id="GiardiaDB:GL50581_15"/>
<feature type="non-terminal residue" evidence="8">
    <location>
        <position position="1"/>
    </location>
</feature>
<accession>V6TW45</accession>
<keyword evidence="4 7" id="KW-0812">Transmembrane</keyword>
<evidence type="ECO:0000256" key="3">
    <source>
        <dbReference type="ARBA" id="ARBA00022448"/>
    </source>
</evidence>
<feature type="transmembrane region" description="Helical" evidence="7">
    <location>
        <begin position="257"/>
        <end position="279"/>
    </location>
</feature>
<feature type="transmembrane region" description="Helical" evidence="7">
    <location>
        <begin position="43"/>
        <end position="61"/>
    </location>
</feature>
<keyword evidence="6 7" id="KW-0472">Membrane</keyword>
<dbReference type="VEuPathDB" id="GiardiaDB:DHA2_153451"/>
<organism evidence="8 9">
    <name type="scientific">Giardia intestinalis</name>
    <name type="common">Giardia lamblia</name>
    <dbReference type="NCBI Taxonomy" id="5741"/>
    <lineage>
        <taxon>Eukaryota</taxon>
        <taxon>Metamonada</taxon>
        <taxon>Diplomonadida</taxon>
        <taxon>Hexamitidae</taxon>
        <taxon>Giardiinae</taxon>
        <taxon>Giardia</taxon>
    </lineage>
</organism>
<gene>
    <name evidence="8" type="ORF">GSB_151242</name>
</gene>
<dbReference type="EMBL" id="AHHH01000058">
    <property type="protein sequence ID" value="ESU43153.1"/>
    <property type="molecule type" value="Genomic_DNA"/>
</dbReference>
<evidence type="ECO:0000256" key="4">
    <source>
        <dbReference type="ARBA" id="ARBA00022692"/>
    </source>
</evidence>
<keyword evidence="5 7" id="KW-1133">Transmembrane helix</keyword>
<sequence length="429" mass="48504">VVMLSFGELMDGALSGILPVVLLVVLGAFIPAVKLFKASEFRYFSALVFKFTFPISLIYTLGAKVTIVHEDLLIIAAYFVMIVAIFFLSMLLALFLDKRENFIASTVHMWCGSTLSNCVAMGVPIIAGIFGSEYERYCFIHMYPWGSCLVFYYFMYELWTTIQQQKKLLQHVEEPPLVENQSNSRERGADDTEDSHIPQVQFSAQNQNDMSLDTVQTNATVPSASGRPPLPKTTSVAKAPKLEINYRKVVCISLRNTFKVPIILCLIITLVYLMVGAYAPQVKNLPTPLRFFFVNLGNTTTPVANIMMGMYAYRKVEECIEKYRADKAWGRLKEYKKYMWVETIRFCIMTLLRQFISPLIMMGVMFGMKLDKEIITINTILAATPTGVFCFVMCDTYNYNGLSTGAAAVIQCLTMFLTVPTLYYICEAI</sequence>
<dbReference type="GO" id="GO:0055085">
    <property type="term" value="P:transmembrane transport"/>
    <property type="evidence" value="ECO:0007669"/>
    <property type="project" value="InterPro"/>
</dbReference>
<dbReference type="OrthoDB" id="10254752at2759"/>
<dbReference type="InterPro" id="IPR051107">
    <property type="entry name" value="Auxin_Efflux_Carrier"/>
</dbReference>
<feature type="transmembrane region" description="Helical" evidence="7">
    <location>
        <begin position="374"/>
        <end position="394"/>
    </location>
</feature>
<keyword evidence="3" id="KW-0813">Transport</keyword>
<feature type="transmembrane region" description="Helical" evidence="7">
    <location>
        <begin position="291"/>
        <end position="313"/>
    </location>
</feature>
<reference evidence="9" key="1">
    <citation type="submission" date="2012-02" db="EMBL/GenBank/DDBJ databases">
        <title>Genome sequencing of Giardia lamblia Genotypes A2 and B isolates (DH and GS) and comparative analysis with the genomes of Genotypes A1 and E (WB and Pig).</title>
        <authorList>
            <person name="Adam R."/>
            <person name="Dahlstrom E."/>
            <person name="Martens C."/>
            <person name="Bruno D."/>
            <person name="Barbian K."/>
            <person name="Porcella S.F."/>
            <person name="Nash T."/>
        </authorList>
    </citation>
    <scope>NUCLEOTIDE SEQUENCE</scope>
    <source>
        <strain evidence="9">GS</strain>
    </source>
</reference>
<comment type="subcellular location">
    <subcellularLocation>
        <location evidence="1">Membrane</location>
        <topology evidence="1">Multi-pass membrane protein</topology>
    </subcellularLocation>
</comment>
<dbReference type="Pfam" id="PF03547">
    <property type="entry name" value="Mem_trans"/>
    <property type="match status" value="1"/>
</dbReference>
<feature type="transmembrane region" description="Helical" evidence="7">
    <location>
        <begin position="142"/>
        <end position="159"/>
    </location>
</feature>
<dbReference type="Proteomes" id="UP000018040">
    <property type="component" value="Unassembled WGS sequence"/>
</dbReference>
<feature type="transmembrane region" description="Helical" evidence="7">
    <location>
        <begin position="73"/>
        <end position="95"/>
    </location>
</feature>
<proteinExistence type="inferred from homology"/>
<evidence type="ECO:0000256" key="1">
    <source>
        <dbReference type="ARBA" id="ARBA00004141"/>
    </source>
</evidence>
<feature type="transmembrane region" description="Helical" evidence="7">
    <location>
        <begin position="406"/>
        <end position="425"/>
    </location>
</feature>
<protein>
    <submittedName>
        <fullName evidence="8">Putative membrane spanning protein</fullName>
    </submittedName>
</protein>
<evidence type="ECO:0000256" key="6">
    <source>
        <dbReference type="ARBA" id="ARBA00023136"/>
    </source>
</evidence>
<dbReference type="AlphaFoldDB" id="V6TW45"/>
<dbReference type="InterPro" id="IPR004776">
    <property type="entry name" value="Mem_transp_PIN-like"/>
</dbReference>
<dbReference type="PANTHER" id="PTHR31752">
    <property type="entry name" value="AUXIN EFFLUX CARRIER COMPONENT 1B-RELATED"/>
    <property type="match status" value="1"/>
</dbReference>
<dbReference type="GO" id="GO:0016020">
    <property type="term" value="C:membrane"/>
    <property type="evidence" value="ECO:0007669"/>
    <property type="project" value="UniProtKB-SubCell"/>
</dbReference>
<feature type="transmembrane region" description="Helical" evidence="7">
    <location>
        <begin position="12"/>
        <end position="36"/>
    </location>
</feature>
<evidence type="ECO:0000313" key="8">
    <source>
        <dbReference type="EMBL" id="ESU43153.1"/>
    </source>
</evidence>
<comment type="similarity">
    <text evidence="2">Belongs to the auxin efflux carrier (TC 2.A.69.1) family.</text>
</comment>
<reference evidence="8 9" key="2">
    <citation type="journal article" date="2013" name="Genome Biol. Evol.">
        <title>Genome sequencing of Giardia lamblia genotypes A2 and B isolates (DH and GS) and comparative analysis with the genomes of genotypes A1 and E (WB and Pig).</title>
        <authorList>
            <person name="Adam R.D."/>
            <person name="Dahlstrom E.W."/>
            <person name="Martens C.A."/>
            <person name="Bruno D.P."/>
            <person name="Barbian K.D."/>
            <person name="Ricklefs S.M."/>
            <person name="Hernandez M.M."/>
            <person name="Narla N.P."/>
            <person name="Patel R.B."/>
            <person name="Porcella S.F."/>
            <person name="Nash T.E."/>
        </authorList>
    </citation>
    <scope>NUCLEOTIDE SEQUENCE [LARGE SCALE GENOMIC DNA]</scope>
    <source>
        <strain evidence="8 9">GS</strain>
    </source>
</reference>